<reference evidence="8 9" key="1">
    <citation type="submission" date="2024-03" db="EMBL/GenBank/DDBJ databases">
        <title>Human intestinal bacterial collection.</title>
        <authorList>
            <person name="Pauvert C."/>
            <person name="Hitch T.C.A."/>
            <person name="Clavel T."/>
        </authorList>
    </citation>
    <scope>NUCLEOTIDE SEQUENCE [LARGE SCALE GENOMIC DNA]</scope>
    <source>
        <strain evidence="8 9">CLA-KB-H122</strain>
    </source>
</reference>
<keyword evidence="9" id="KW-1185">Reference proteome</keyword>
<evidence type="ECO:0000313" key="8">
    <source>
        <dbReference type="EMBL" id="MEQ2545464.1"/>
    </source>
</evidence>
<evidence type="ECO:0000256" key="1">
    <source>
        <dbReference type="ARBA" id="ARBA00004442"/>
    </source>
</evidence>
<dbReference type="Pfam" id="PF07980">
    <property type="entry name" value="SusD_RagB"/>
    <property type="match status" value="1"/>
</dbReference>
<dbReference type="Proteomes" id="UP001460202">
    <property type="component" value="Unassembled WGS sequence"/>
</dbReference>
<proteinExistence type="inferred from homology"/>
<evidence type="ECO:0000256" key="2">
    <source>
        <dbReference type="ARBA" id="ARBA00006275"/>
    </source>
</evidence>
<keyword evidence="4" id="KW-0472">Membrane</keyword>
<comment type="caution">
    <text evidence="8">The sequence shown here is derived from an EMBL/GenBank/DDBJ whole genome shotgun (WGS) entry which is preliminary data.</text>
</comment>
<keyword evidence="3" id="KW-0732">Signal</keyword>
<dbReference type="SUPFAM" id="SSF48452">
    <property type="entry name" value="TPR-like"/>
    <property type="match status" value="1"/>
</dbReference>
<evidence type="ECO:0000313" key="9">
    <source>
        <dbReference type="Proteomes" id="UP001460202"/>
    </source>
</evidence>
<gene>
    <name evidence="8" type="ORF">WMO46_10965</name>
</gene>
<name>A0ABV1GYI7_9BACT</name>
<evidence type="ECO:0000256" key="3">
    <source>
        <dbReference type="ARBA" id="ARBA00022729"/>
    </source>
</evidence>
<dbReference type="InterPro" id="IPR033985">
    <property type="entry name" value="SusD-like_N"/>
</dbReference>
<keyword evidence="5" id="KW-0998">Cell outer membrane</keyword>
<dbReference type="PROSITE" id="PS51257">
    <property type="entry name" value="PROKAR_LIPOPROTEIN"/>
    <property type="match status" value="1"/>
</dbReference>
<dbReference type="RefSeq" id="WP_349094368.1">
    <property type="nucleotide sequence ID" value="NZ_JBBMFL010000013.1"/>
</dbReference>
<comment type="similarity">
    <text evidence="2">Belongs to the SusD family.</text>
</comment>
<dbReference type="CDD" id="cd08977">
    <property type="entry name" value="SusD"/>
    <property type="match status" value="1"/>
</dbReference>
<organism evidence="8 9">
    <name type="scientific">Alistipes intestinihominis</name>
    <dbReference type="NCBI Taxonomy" id="3133172"/>
    <lineage>
        <taxon>Bacteria</taxon>
        <taxon>Pseudomonadati</taxon>
        <taxon>Bacteroidota</taxon>
        <taxon>Bacteroidia</taxon>
        <taxon>Bacteroidales</taxon>
        <taxon>Rikenellaceae</taxon>
        <taxon>Alistipes</taxon>
    </lineage>
</organism>
<comment type="subcellular location">
    <subcellularLocation>
        <location evidence="1">Cell outer membrane</location>
    </subcellularLocation>
</comment>
<dbReference type="InterPro" id="IPR011990">
    <property type="entry name" value="TPR-like_helical_dom_sf"/>
</dbReference>
<protein>
    <submittedName>
        <fullName evidence="8">RagB/SusD family nutrient uptake outer membrane protein</fullName>
    </submittedName>
</protein>
<feature type="domain" description="RagB/SusD" evidence="6">
    <location>
        <begin position="381"/>
        <end position="626"/>
    </location>
</feature>
<evidence type="ECO:0000256" key="4">
    <source>
        <dbReference type="ARBA" id="ARBA00023136"/>
    </source>
</evidence>
<sequence length="629" mass="71162">MKKSIYILACAGLMAVSCGEELLETRSSSSSDSETMFSNETYAEAAVMNIYRQFGVDKSYRNRWLVYYGANTDSEWYVSASPDKPTDTKTLIYTYNPTYDDAGSQLNESSGQFALMYTAIENANLAIAGLRKYGSVETDAGMRYLLGESLVLRAFFYFDLIKAWGDVPMRFQPIGETGDVNKPRSDRDEIYKQIIADLEEAVDYVDWPGEGVRTGTVTRVNKAFAYGLLARVCLSAAGYAQRPDEGRIGTGDIGSNRRSKLVEAGQEWGDNILYTKALDACKAVIAKENVCVKLEGSFEEIWRDMMKRQVSAGGETLFVIPFADNRGQWMNNYAIRHATADKYCGKAGAGGTIGPVPTLFYEYDKADRRRDVTCIPYRWNGGKQELENVQKWYCGKYRYEWMNDVISGNDCGIKPILMRYADVLLMAAEAANELNDLPYAKEQLRKVRFRAFKSNNTVDAYLDAIGSKDAMFKAIYRERMLEFSCEQIRKQDLIRWGLLKKSLDDVKGKMKAMLDHTTYTSELTDKTYDFSLVGTKVYYKYDADGETIQLHGLDFGEAGEPDGEGWTLYTSKKTDGTLEEEYIKSGTTSTGRIDMIYQYDPDVHMFWPIFKQSITTNSLLANDYGYPVR</sequence>
<dbReference type="InterPro" id="IPR012944">
    <property type="entry name" value="SusD_RagB_dom"/>
</dbReference>
<feature type="domain" description="SusD-like N-terminal" evidence="7">
    <location>
        <begin position="108"/>
        <end position="234"/>
    </location>
</feature>
<evidence type="ECO:0000259" key="7">
    <source>
        <dbReference type="Pfam" id="PF14322"/>
    </source>
</evidence>
<dbReference type="Gene3D" id="1.25.40.390">
    <property type="match status" value="1"/>
</dbReference>
<evidence type="ECO:0000256" key="5">
    <source>
        <dbReference type="ARBA" id="ARBA00023237"/>
    </source>
</evidence>
<accession>A0ABV1GYI7</accession>
<dbReference type="EMBL" id="JBBMFL010000013">
    <property type="protein sequence ID" value="MEQ2545464.1"/>
    <property type="molecule type" value="Genomic_DNA"/>
</dbReference>
<evidence type="ECO:0000259" key="6">
    <source>
        <dbReference type="Pfam" id="PF07980"/>
    </source>
</evidence>
<dbReference type="Pfam" id="PF14322">
    <property type="entry name" value="SusD-like_3"/>
    <property type="match status" value="1"/>
</dbReference>